<proteinExistence type="predicted"/>
<name>A0A0A8YIE6_ARUDO</name>
<sequence>MDSGQPRPLQLHSAPCVVYCKSCLCSRSCATHPLGSDLAVAMKLRVYFECCLCIA</sequence>
<accession>A0A0A8YIE6</accession>
<dbReference type="EMBL" id="GBRH01272655">
    <property type="protein sequence ID" value="JAD25240.1"/>
    <property type="molecule type" value="Transcribed_RNA"/>
</dbReference>
<reference evidence="1" key="2">
    <citation type="journal article" date="2015" name="Data Brief">
        <title>Shoot transcriptome of the giant reed, Arundo donax.</title>
        <authorList>
            <person name="Barrero R.A."/>
            <person name="Guerrero F.D."/>
            <person name="Moolhuijzen P."/>
            <person name="Goolsby J.A."/>
            <person name="Tidwell J."/>
            <person name="Bellgard S.E."/>
            <person name="Bellgard M.I."/>
        </authorList>
    </citation>
    <scope>NUCLEOTIDE SEQUENCE</scope>
    <source>
        <tissue evidence="1">Shoot tissue taken approximately 20 cm above the soil surface</tissue>
    </source>
</reference>
<organism evidence="1">
    <name type="scientific">Arundo donax</name>
    <name type="common">Giant reed</name>
    <name type="synonym">Donax arundinaceus</name>
    <dbReference type="NCBI Taxonomy" id="35708"/>
    <lineage>
        <taxon>Eukaryota</taxon>
        <taxon>Viridiplantae</taxon>
        <taxon>Streptophyta</taxon>
        <taxon>Embryophyta</taxon>
        <taxon>Tracheophyta</taxon>
        <taxon>Spermatophyta</taxon>
        <taxon>Magnoliopsida</taxon>
        <taxon>Liliopsida</taxon>
        <taxon>Poales</taxon>
        <taxon>Poaceae</taxon>
        <taxon>PACMAD clade</taxon>
        <taxon>Arundinoideae</taxon>
        <taxon>Arundineae</taxon>
        <taxon>Arundo</taxon>
    </lineage>
</organism>
<evidence type="ECO:0000313" key="1">
    <source>
        <dbReference type="EMBL" id="JAD25240.1"/>
    </source>
</evidence>
<reference evidence="1" key="1">
    <citation type="submission" date="2014-09" db="EMBL/GenBank/DDBJ databases">
        <authorList>
            <person name="Magalhaes I.L.F."/>
            <person name="Oliveira U."/>
            <person name="Santos F.R."/>
            <person name="Vidigal T.H.D.A."/>
            <person name="Brescovit A.D."/>
            <person name="Santos A.J."/>
        </authorList>
    </citation>
    <scope>NUCLEOTIDE SEQUENCE</scope>
    <source>
        <tissue evidence="1">Shoot tissue taken approximately 20 cm above the soil surface</tissue>
    </source>
</reference>
<dbReference type="AlphaFoldDB" id="A0A0A8YIE6"/>
<protein>
    <submittedName>
        <fullName evidence="1">Uncharacterized protein</fullName>
    </submittedName>
</protein>